<name>A0ACC2RTK3_9FUNG</name>
<accession>A0ACC2RTK3</accession>
<organism evidence="1 2">
    <name type="scientific">Entomophthora muscae</name>
    <dbReference type="NCBI Taxonomy" id="34485"/>
    <lineage>
        <taxon>Eukaryota</taxon>
        <taxon>Fungi</taxon>
        <taxon>Fungi incertae sedis</taxon>
        <taxon>Zoopagomycota</taxon>
        <taxon>Entomophthoromycotina</taxon>
        <taxon>Entomophthoromycetes</taxon>
        <taxon>Entomophthorales</taxon>
        <taxon>Entomophthoraceae</taxon>
        <taxon>Entomophthora</taxon>
    </lineage>
</organism>
<dbReference type="Proteomes" id="UP001165960">
    <property type="component" value="Unassembled WGS sequence"/>
</dbReference>
<comment type="caution">
    <text evidence="1">The sequence shown here is derived from an EMBL/GenBank/DDBJ whole genome shotgun (WGS) entry which is preliminary data.</text>
</comment>
<gene>
    <name evidence="1" type="primary">LSM8_2</name>
    <name evidence="1" type="ORF">DSO57_1024579</name>
</gene>
<evidence type="ECO:0000313" key="1">
    <source>
        <dbReference type="EMBL" id="KAJ9053403.1"/>
    </source>
</evidence>
<reference evidence="1" key="1">
    <citation type="submission" date="2022-04" db="EMBL/GenBank/DDBJ databases">
        <title>Genome of the entomopathogenic fungus Entomophthora muscae.</title>
        <authorList>
            <person name="Elya C."/>
            <person name="Lovett B.R."/>
            <person name="Lee E."/>
            <person name="Macias A.M."/>
            <person name="Hajek A.E."/>
            <person name="De Bivort B.L."/>
            <person name="Kasson M.T."/>
            <person name="De Fine Licht H.H."/>
            <person name="Stajich J.E."/>
        </authorList>
    </citation>
    <scope>NUCLEOTIDE SEQUENCE</scope>
    <source>
        <strain evidence="1">Berkeley</strain>
    </source>
</reference>
<sequence>MSDLASYSLYEANFFTSAYILEPTRVAVITADGRFLVGGLMGSDQATNLVLSDCEERIFSMSEPTEIVPLGLYLVRGDNVVVVGQIDEEIESEIDLNQIRAEPVLSVVH</sequence>
<dbReference type="EMBL" id="QTSX02006523">
    <property type="protein sequence ID" value="KAJ9053403.1"/>
    <property type="molecule type" value="Genomic_DNA"/>
</dbReference>
<protein>
    <submittedName>
        <fullName evidence="1">U4/U6-U5 snRNP complex subunit lsm8</fullName>
    </submittedName>
</protein>
<evidence type="ECO:0000313" key="2">
    <source>
        <dbReference type="Proteomes" id="UP001165960"/>
    </source>
</evidence>
<proteinExistence type="predicted"/>
<keyword evidence="2" id="KW-1185">Reference proteome</keyword>